<organism evidence="2 3">
    <name type="scientific">Laticauda laticaudata</name>
    <name type="common">Blue-ringed sea krait</name>
    <name type="synonym">Blue-lipped sea krait</name>
    <dbReference type="NCBI Taxonomy" id="8630"/>
    <lineage>
        <taxon>Eukaryota</taxon>
        <taxon>Metazoa</taxon>
        <taxon>Chordata</taxon>
        <taxon>Craniata</taxon>
        <taxon>Vertebrata</taxon>
        <taxon>Euteleostomi</taxon>
        <taxon>Lepidosauria</taxon>
        <taxon>Squamata</taxon>
        <taxon>Bifurcata</taxon>
        <taxon>Unidentata</taxon>
        <taxon>Episquamata</taxon>
        <taxon>Toxicofera</taxon>
        <taxon>Serpentes</taxon>
        <taxon>Colubroidea</taxon>
        <taxon>Elapidae</taxon>
        <taxon>Laticaudinae</taxon>
        <taxon>Laticauda</taxon>
    </lineage>
</organism>
<protein>
    <recommendedName>
        <fullName evidence="1">Cyclin N-terminal domain-containing protein</fullName>
    </recommendedName>
</protein>
<sequence>NYLDRRVDGTILYSCHCYQLELKLPVYKAHSLQIERRRYFAHLLTVLSSHCQLCPMARHLAVYLLDIFMDRYDVTVKQLYVVSIACLLLASRSPYLMVEKSYSKIWVGSFSSKCTEKATINRAV</sequence>
<reference evidence="2" key="2">
    <citation type="submission" date="2025-09" db="UniProtKB">
        <authorList>
            <consortium name="Ensembl"/>
        </authorList>
    </citation>
    <scope>IDENTIFICATION</scope>
</reference>
<keyword evidence="3" id="KW-1185">Reference proteome</keyword>
<dbReference type="AlphaFoldDB" id="A0A8C5WWD3"/>
<dbReference type="InterPro" id="IPR036915">
    <property type="entry name" value="Cyclin-like_sf"/>
</dbReference>
<dbReference type="SUPFAM" id="SSF47954">
    <property type="entry name" value="Cyclin-like"/>
    <property type="match status" value="1"/>
</dbReference>
<dbReference type="Proteomes" id="UP000694406">
    <property type="component" value="Unplaced"/>
</dbReference>
<dbReference type="Ensembl" id="ENSLLTT00000019191.1">
    <property type="protein sequence ID" value="ENSLLTP00000018501.1"/>
    <property type="gene ID" value="ENSLLTG00000013992.1"/>
</dbReference>
<evidence type="ECO:0000313" key="3">
    <source>
        <dbReference type="Proteomes" id="UP000694406"/>
    </source>
</evidence>
<name>A0A8C5WWD3_LATLA</name>
<dbReference type="Pfam" id="PF00134">
    <property type="entry name" value="Cyclin_N"/>
    <property type="match status" value="1"/>
</dbReference>
<accession>A0A8C5WWD3</accession>
<dbReference type="Gene3D" id="1.10.472.10">
    <property type="entry name" value="Cyclin-like"/>
    <property type="match status" value="1"/>
</dbReference>
<evidence type="ECO:0000313" key="2">
    <source>
        <dbReference type="Ensembl" id="ENSLLTP00000018501.1"/>
    </source>
</evidence>
<feature type="domain" description="Cyclin N-terminal" evidence="1">
    <location>
        <begin position="29"/>
        <end position="93"/>
    </location>
</feature>
<dbReference type="GeneTree" id="ENSGT00940000159349"/>
<dbReference type="InterPro" id="IPR006671">
    <property type="entry name" value="Cyclin_N"/>
</dbReference>
<evidence type="ECO:0000259" key="1">
    <source>
        <dbReference type="Pfam" id="PF00134"/>
    </source>
</evidence>
<reference evidence="2" key="1">
    <citation type="submission" date="2025-08" db="UniProtKB">
        <authorList>
            <consortium name="Ensembl"/>
        </authorList>
    </citation>
    <scope>IDENTIFICATION</scope>
</reference>
<proteinExistence type="predicted"/>